<dbReference type="PANTHER" id="PTHR12969:SF7">
    <property type="entry name" value="INTRAFLAGELLAR TRANSPORT PROTEIN 52 HOMOLOG"/>
    <property type="match status" value="1"/>
</dbReference>
<dbReference type="eggNOG" id="KOG3861">
    <property type="taxonomic scope" value="Eukaryota"/>
</dbReference>
<evidence type="ECO:0000259" key="2">
    <source>
        <dbReference type="Pfam" id="PF23352"/>
    </source>
</evidence>
<reference evidence="4 5" key="1">
    <citation type="journal article" date="2008" name="Nature">
        <title>The genome of the choanoflagellate Monosiga brevicollis and the origin of metazoans.</title>
        <authorList>
            <consortium name="JGI Sequencing"/>
            <person name="King N."/>
            <person name="Westbrook M.J."/>
            <person name="Young S.L."/>
            <person name="Kuo A."/>
            <person name="Abedin M."/>
            <person name="Chapman J."/>
            <person name="Fairclough S."/>
            <person name="Hellsten U."/>
            <person name="Isogai Y."/>
            <person name="Letunic I."/>
            <person name="Marr M."/>
            <person name="Pincus D."/>
            <person name="Putnam N."/>
            <person name="Rokas A."/>
            <person name="Wright K.J."/>
            <person name="Zuzow R."/>
            <person name="Dirks W."/>
            <person name="Good M."/>
            <person name="Goodstein D."/>
            <person name="Lemons D."/>
            <person name="Li W."/>
            <person name="Lyons J.B."/>
            <person name="Morris A."/>
            <person name="Nichols S."/>
            <person name="Richter D.J."/>
            <person name="Salamov A."/>
            <person name="Bork P."/>
            <person name="Lim W.A."/>
            <person name="Manning G."/>
            <person name="Miller W.T."/>
            <person name="McGinnis W."/>
            <person name="Shapiro H."/>
            <person name="Tjian R."/>
            <person name="Grigoriev I.V."/>
            <person name="Rokhsar D."/>
        </authorList>
    </citation>
    <scope>NUCLEOTIDE SEQUENCE [LARGE SCALE GENOMIC DNA]</scope>
    <source>
        <strain evidence="5">MX1 / ATCC 50154</strain>
    </source>
</reference>
<proteinExistence type="predicted"/>
<evidence type="ECO:0000313" key="5">
    <source>
        <dbReference type="Proteomes" id="UP000001357"/>
    </source>
</evidence>
<name>A9UV17_MONBE</name>
<dbReference type="Pfam" id="PF23352">
    <property type="entry name" value="IFT52_central"/>
    <property type="match status" value="1"/>
</dbReference>
<dbReference type="GO" id="GO:0030992">
    <property type="term" value="C:intraciliary transport particle B"/>
    <property type="evidence" value="ECO:0000318"/>
    <property type="project" value="GO_Central"/>
</dbReference>
<dbReference type="FunCoup" id="A9UV17">
    <property type="interactions" value="277"/>
</dbReference>
<gene>
    <name evidence="4" type="ORF">MONBRDRAFT_36341</name>
</gene>
<accession>A9UV17</accession>
<dbReference type="CDD" id="cd23683">
    <property type="entry name" value="IFT52_CTD"/>
    <property type="match status" value="1"/>
</dbReference>
<evidence type="ECO:0000313" key="4">
    <source>
        <dbReference type="EMBL" id="EDQ90813.1"/>
    </source>
</evidence>
<dbReference type="RefSeq" id="XP_001744110.1">
    <property type="nucleotide sequence ID" value="XM_001744058.1"/>
</dbReference>
<dbReference type="OMA" id="ACLHAPD"/>
<feature type="domain" description="Intraflagellar transport protein 52 C-terminal" evidence="1">
    <location>
        <begin position="365"/>
        <end position="416"/>
    </location>
</feature>
<dbReference type="InterPro" id="IPR055458">
    <property type="entry name" value="IFT52_GIFT"/>
</dbReference>
<dbReference type="GO" id="GO:0060271">
    <property type="term" value="P:cilium assembly"/>
    <property type="evidence" value="ECO:0000318"/>
    <property type="project" value="GO_Central"/>
</dbReference>
<organism evidence="4 5">
    <name type="scientific">Monosiga brevicollis</name>
    <name type="common">Choanoflagellate</name>
    <dbReference type="NCBI Taxonomy" id="81824"/>
    <lineage>
        <taxon>Eukaryota</taxon>
        <taxon>Choanoflagellata</taxon>
        <taxon>Craspedida</taxon>
        <taxon>Salpingoecidae</taxon>
        <taxon>Monosiga</taxon>
    </lineage>
</organism>
<dbReference type="KEGG" id="mbr:MONBRDRAFT_36341"/>
<dbReference type="PANTHER" id="PTHR12969">
    <property type="entry name" value="NGD5/OSM-6/IFT52"/>
    <property type="match status" value="1"/>
</dbReference>
<dbReference type="Proteomes" id="UP000001357">
    <property type="component" value="Unassembled WGS sequence"/>
</dbReference>
<protein>
    <submittedName>
        <fullName evidence="4">Uncharacterized protein</fullName>
    </submittedName>
</protein>
<dbReference type="InterPro" id="IPR048643">
    <property type="entry name" value="Itf52_C"/>
</dbReference>
<dbReference type="Pfam" id="PF23355">
    <property type="entry name" value="IFT52_GIFT"/>
    <property type="match status" value="1"/>
</dbReference>
<dbReference type="EMBL" id="CH991546">
    <property type="protein sequence ID" value="EDQ90813.1"/>
    <property type="molecule type" value="Genomic_DNA"/>
</dbReference>
<dbReference type="InterPro" id="IPR055460">
    <property type="entry name" value="IFT52_central"/>
</dbReference>
<dbReference type="AlphaFoldDB" id="A9UV17"/>
<dbReference type="Pfam" id="PF21178">
    <property type="entry name" value="Itf52_C"/>
    <property type="match status" value="1"/>
</dbReference>
<dbReference type="InterPro" id="IPR039975">
    <property type="entry name" value="IFT52"/>
</dbReference>
<dbReference type="GeneID" id="5889320"/>
<dbReference type="GO" id="GO:0005929">
    <property type="term" value="C:cilium"/>
    <property type="evidence" value="ECO:0000318"/>
    <property type="project" value="GO_Central"/>
</dbReference>
<dbReference type="STRING" id="81824.A9UV17"/>
<feature type="domain" description="IFT52 GIFT" evidence="3">
    <location>
        <begin position="15"/>
        <end position="258"/>
    </location>
</feature>
<evidence type="ECO:0000259" key="3">
    <source>
        <dbReference type="Pfam" id="PF23355"/>
    </source>
</evidence>
<dbReference type="GO" id="GO:0005814">
    <property type="term" value="C:centriole"/>
    <property type="evidence" value="ECO:0000318"/>
    <property type="project" value="GO_Central"/>
</dbReference>
<dbReference type="GO" id="GO:0042073">
    <property type="term" value="P:intraciliary transport"/>
    <property type="evidence" value="ECO:0000318"/>
    <property type="project" value="GO_Central"/>
</dbReference>
<dbReference type="InParanoid" id="A9UV17"/>
<feature type="domain" description="IFT52 central" evidence="2">
    <location>
        <begin position="274"/>
        <end position="354"/>
    </location>
</feature>
<keyword evidence="5" id="KW-1185">Reference proteome</keyword>
<dbReference type="Gene3D" id="6.10.250.2800">
    <property type="match status" value="1"/>
</dbReference>
<evidence type="ECO:0000259" key="1">
    <source>
        <dbReference type="Pfam" id="PF21178"/>
    </source>
</evidence>
<sequence length="428" mass="47706">MPPTFATTSSDAKKTIVVSGAKRELFNLSHGLKQFQRKLKSNWKLVALKDQLVPEKLEDAHTVIFMGPRDKFSAAEFDVLRQYLDGGGSVLMLLGEGGETKLNTNVNFLLEEYGIMVNNDAVLRSSYYKYHHPKECLVTNGILNRELNRAAGKFVPNVTGAPNAAAADSCIKYLYPFGATLTVQQPAVPVLSSGTVSIPLNRPTGAFYESNASLPSWARATFSVTSILTRHEENPLLLDVLLQWLTTDDISLNHIDAEDPEVAEYNQIPHIAKLAEQPRGCLQDSDDVPRDFTQLFELETFQIDASAVPAAVRAYADMSVPHEPLKLIHPQFETPQPPLRPAVFAPTFRELGPPALDLFDLDEAFSSEVVRMNQLTNKCTDDDLEYFVRECGDILGVSHRLESDKRDGKHILEYVMRQLVNFKKSTQS</sequence>